<dbReference type="GO" id="GO:0032589">
    <property type="term" value="C:neuron projection membrane"/>
    <property type="evidence" value="ECO:0007669"/>
    <property type="project" value="TreeGrafter"/>
</dbReference>
<gene>
    <name evidence="2" type="primary">zig-8</name>
    <name evidence="2" type="ORF">EVAR_41187_1</name>
</gene>
<dbReference type="InterPro" id="IPR003599">
    <property type="entry name" value="Ig_sub"/>
</dbReference>
<dbReference type="STRING" id="151549.A0A4C1WR57"/>
<dbReference type="GO" id="GO:0050808">
    <property type="term" value="P:synapse organization"/>
    <property type="evidence" value="ECO:0007669"/>
    <property type="project" value="TreeGrafter"/>
</dbReference>
<dbReference type="Proteomes" id="UP000299102">
    <property type="component" value="Unassembled WGS sequence"/>
</dbReference>
<feature type="domain" description="Ig-like" evidence="1">
    <location>
        <begin position="442"/>
        <end position="481"/>
    </location>
</feature>
<evidence type="ECO:0000313" key="2">
    <source>
        <dbReference type="EMBL" id="GBP53350.1"/>
    </source>
</evidence>
<proteinExistence type="predicted"/>
<dbReference type="PANTHER" id="PTHR23279">
    <property type="entry name" value="DEFECTIVE PROBOSCIS EXTENSION RESPONSE DPR -RELATED"/>
    <property type="match status" value="1"/>
</dbReference>
<dbReference type="SUPFAM" id="SSF48726">
    <property type="entry name" value="Immunoglobulin"/>
    <property type="match status" value="2"/>
</dbReference>
<dbReference type="EMBL" id="BGZK01000622">
    <property type="protein sequence ID" value="GBP53350.1"/>
    <property type="molecule type" value="Genomic_DNA"/>
</dbReference>
<name>A0A4C1WR57_EUMVA</name>
<protein>
    <submittedName>
        <fullName evidence="2">Zwei Ig domain protein zig-8</fullName>
    </submittedName>
</protein>
<dbReference type="InterPro" id="IPR036179">
    <property type="entry name" value="Ig-like_dom_sf"/>
</dbReference>
<dbReference type="PANTHER" id="PTHR23279:SF13">
    <property type="entry name" value="DEFECTIVE PROBOSCIS EXTENSION RESPONSE 21"/>
    <property type="match status" value="1"/>
</dbReference>
<evidence type="ECO:0000313" key="3">
    <source>
        <dbReference type="Proteomes" id="UP000299102"/>
    </source>
</evidence>
<organism evidence="2 3">
    <name type="scientific">Eumeta variegata</name>
    <name type="common">Bagworm moth</name>
    <name type="synonym">Eumeta japonica</name>
    <dbReference type="NCBI Taxonomy" id="151549"/>
    <lineage>
        <taxon>Eukaryota</taxon>
        <taxon>Metazoa</taxon>
        <taxon>Ecdysozoa</taxon>
        <taxon>Arthropoda</taxon>
        <taxon>Hexapoda</taxon>
        <taxon>Insecta</taxon>
        <taxon>Pterygota</taxon>
        <taxon>Neoptera</taxon>
        <taxon>Endopterygota</taxon>
        <taxon>Lepidoptera</taxon>
        <taxon>Glossata</taxon>
        <taxon>Ditrysia</taxon>
        <taxon>Tineoidea</taxon>
        <taxon>Psychidae</taxon>
        <taxon>Oiketicinae</taxon>
        <taxon>Eumeta</taxon>
    </lineage>
</organism>
<dbReference type="OrthoDB" id="6365338at2759"/>
<dbReference type="AlphaFoldDB" id="A0A4C1WR57"/>
<dbReference type="Gene3D" id="2.60.40.10">
    <property type="entry name" value="Immunoglobulins"/>
    <property type="match status" value="2"/>
</dbReference>
<dbReference type="InterPro" id="IPR013783">
    <property type="entry name" value="Ig-like_fold"/>
</dbReference>
<comment type="caution">
    <text evidence="2">The sequence shown here is derived from an EMBL/GenBank/DDBJ whole genome shotgun (WGS) entry which is preliminary data.</text>
</comment>
<dbReference type="InterPro" id="IPR037448">
    <property type="entry name" value="Zig-8"/>
</dbReference>
<accession>A0A4C1WR57</accession>
<evidence type="ECO:0000259" key="1">
    <source>
        <dbReference type="PROSITE" id="PS50835"/>
    </source>
</evidence>
<dbReference type="PROSITE" id="PS50835">
    <property type="entry name" value="IG_LIKE"/>
    <property type="match status" value="2"/>
</dbReference>
<keyword evidence="3" id="KW-1185">Reference proteome</keyword>
<reference evidence="2 3" key="1">
    <citation type="journal article" date="2019" name="Commun. Biol.">
        <title>The bagworm genome reveals a unique fibroin gene that provides high tensile strength.</title>
        <authorList>
            <person name="Kono N."/>
            <person name="Nakamura H."/>
            <person name="Ohtoshi R."/>
            <person name="Tomita M."/>
            <person name="Numata K."/>
            <person name="Arakawa K."/>
        </authorList>
    </citation>
    <scope>NUCLEOTIDE SEQUENCE [LARGE SCALE GENOMIC DNA]</scope>
</reference>
<dbReference type="InterPro" id="IPR007110">
    <property type="entry name" value="Ig-like_dom"/>
</dbReference>
<feature type="domain" description="Ig-like" evidence="1">
    <location>
        <begin position="303"/>
        <end position="425"/>
    </location>
</feature>
<dbReference type="SMART" id="SM00409">
    <property type="entry name" value="IG"/>
    <property type="match status" value="1"/>
</dbReference>
<sequence length="564" mass="63711">MYLYMEGVYEKFRGCGWESLMKNVTLGNVTMSHRTREARRMPSLSHSTMIGLPRAALELIGKRGKTANRTEIETKCGTKIRINMTETEMNNSDGTRIEKEHNARRALSQRPVARRMLHHPDSGNIERRNVLAVVWISEAEPEKKLVYIFCRLWGHCTRGSPCTSGRAELSFELASSPENEFALITYAFATTSSQINFATLNGVSLFYRNKEGTTSRRFTPVPAVVLRKLIKTKFLTKQIFFLFTVKGGQSLPVGECPAPRKRTPFVCGVYRAGCTDNSNGLESDGVKELDYTDVDLGLHQRGPYFDVAFSKNVTALVGKTAQLNCRVHELGNRTVSWTNLAQPAFSGRSKAHAPQPSSGREEFTLVPLFVVSWIRHRDIHLLTSGRMTYTSDQRFVSVHNPHTEDWILKIRFPQRRDSGVYECQVGTTPPIGHRMYLSVVEPVTTILGGPELFINMGSTINLTCVVQHSPEPPPTIRWTHNEEEVEPIIIKIDVLLAKVTLFLTMKTTPTPKLHRRLTYSHDFTPTNALPRTDIVFPRTCKQYPSRDKPFAPQPARAPRLEIAL</sequence>